<dbReference type="GO" id="GO:0003697">
    <property type="term" value="F:single-stranded DNA binding"/>
    <property type="evidence" value="ECO:0007669"/>
    <property type="project" value="InterPro"/>
</dbReference>
<dbReference type="AlphaFoldDB" id="A0A2A6FPN3"/>
<dbReference type="InterPro" id="IPR012340">
    <property type="entry name" value="NA-bd_OB-fold"/>
</dbReference>
<dbReference type="Proteomes" id="UP000219994">
    <property type="component" value="Unassembled WGS sequence"/>
</dbReference>
<feature type="compositionally biased region" description="Low complexity" evidence="3">
    <location>
        <begin position="162"/>
        <end position="177"/>
    </location>
</feature>
<reference evidence="5" key="1">
    <citation type="submission" date="2017-03" db="EMBL/GenBank/DDBJ databases">
        <authorList>
            <person name="Lund M.B."/>
        </authorList>
    </citation>
    <scope>NUCLEOTIDE SEQUENCE [LARGE SCALE GENOMIC DNA]</scope>
</reference>
<evidence type="ECO:0000313" key="5">
    <source>
        <dbReference type="Proteomes" id="UP000219994"/>
    </source>
</evidence>
<feature type="region of interest" description="Disordered" evidence="3">
    <location>
        <begin position="1"/>
        <end position="39"/>
    </location>
</feature>
<keyword evidence="1 2" id="KW-0238">DNA-binding</keyword>
<gene>
    <name evidence="4" type="ORF">B5766_10285</name>
</gene>
<evidence type="ECO:0000313" key="4">
    <source>
        <dbReference type="EMBL" id="PDQ34571.1"/>
    </source>
</evidence>
<sequence>MEEQKSRYSSSQKLRIRTDKRRITGSTERREIMSNPANNGQVIGRLAQDIKEFQNSDGSKKQLITIAAENNFKSGPKKEIQTNFIQFENFVPVGRTSGGWDRAHKGDLIAVQYHVDAKPYTKDGVTEYPTKLVLDGFPTFLEPKSVTDKRAAQRTAKQDQGTPEPTAEAAAAAPEQDTAALERIAELEAELSYYEQEVESYKGNL</sequence>
<comment type="caution">
    <text evidence="4">The sequence shown here is derived from an EMBL/GenBank/DDBJ whole genome shotgun (WGS) entry which is preliminary data.</text>
</comment>
<dbReference type="InterPro" id="IPR000424">
    <property type="entry name" value="Primosome_PriB/ssb"/>
</dbReference>
<organism evidence="4 5">
    <name type="scientific">Candidatus Lumbricidiphila eiseniae</name>
    <dbReference type="NCBI Taxonomy" id="1969409"/>
    <lineage>
        <taxon>Bacteria</taxon>
        <taxon>Bacillati</taxon>
        <taxon>Actinomycetota</taxon>
        <taxon>Actinomycetes</taxon>
        <taxon>Micrococcales</taxon>
        <taxon>Microbacteriaceae</taxon>
        <taxon>Candidatus Lumbricidiphila</taxon>
    </lineage>
</organism>
<feature type="region of interest" description="Disordered" evidence="3">
    <location>
        <begin position="145"/>
        <end position="177"/>
    </location>
</feature>
<evidence type="ECO:0000256" key="2">
    <source>
        <dbReference type="PROSITE-ProRule" id="PRU00252"/>
    </source>
</evidence>
<evidence type="ECO:0008006" key="6">
    <source>
        <dbReference type="Google" id="ProtNLM"/>
    </source>
</evidence>
<accession>A0A2A6FPN3</accession>
<dbReference type="EMBL" id="NAEP01000050">
    <property type="protein sequence ID" value="PDQ34571.1"/>
    <property type="molecule type" value="Genomic_DNA"/>
</dbReference>
<evidence type="ECO:0000256" key="1">
    <source>
        <dbReference type="ARBA" id="ARBA00023125"/>
    </source>
</evidence>
<evidence type="ECO:0000256" key="3">
    <source>
        <dbReference type="SAM" id="MobiDB-lite"/>
    </source>
</evidence>
<name>A0A2A6FPN3_9MICO</name>
<dbReference type="Gene3D" id="2.40.50.140">
    <property type="entry name" value="Nucleic acid-binding proteins"/>
    <property type="match status" value="1"/>
</dbReference>
<proteinExistence type="predicted"/>
<dbReference type="PROSITE" id="PS50935">
    <property type="entry name" value="SSB"/>
    <property type="match status" value="1"/>
</dbReference>
<protein>
    <recommendedName>
        <fullName evidence="6">Single-stranded DNA-binding protein</fullName>
    </recommendedName>
</protein>
<dbReference type="SUPFAM" id="SSF50249">
    <property type="entry name" value="Nucleic acid-binding proteins"/>
    <property type="match status" value="1"/>
</dbReference>